<proteinExistence type="predicted"/>
<accession>A0A4D6N0E3</accession>
<evidence type="ECO:0000256" key="2">
    <source>
        <dbReference type="SAM" id="MobiDB-lite"/>
    </source>
</evidence>
<feature type="coiled-coil region" evidence="1">
    <location>
        <begin position="306"/>
        <end position="375"/>
    </location>
</feature>
<dbReference type="Proteomes" id="UP000501690">
    <property type="component" value="Linkage Group LG9"/>
</dbReference>
<dbReference type="PANTHER" id="PTHR33345:SF4">
    <property type="entry name" value="MBD DOMAIN-CONTAINING PROTEIN"/>
    <property type="match status" value="1"/>
</dbReference>
<name>A0A4D6N0E3_VIGUN</name>
<feature type="region of interest" description="Disordered" evidence="2">
    <location>
        <begin position="1"/>
        <end position="59"/>
    </location>
</feature>
<evidence type="ECO:0000313" key="5">
    <source>
        <dbReference type="Proteomes" id="UP000501690"/>
    </source>
</evidence>
<evidence type="ECO:0000256" key="1">
    <source>
        <dbReference type="SAM" id="Coils"/>
    </source>
</evidence>
<organism evidence="4 5">
    <name type="scientific">Vigna unguiculata</name>
    <name type="common">Cowpea</name>
    <dbReference type="NCBI Taxonomy" id="3917"/>
    <lineage>
        <taxon>Eukaryota</taxon>
        <taxon>Viridiplantae</taxon>
        <taxon>Streptophyta</taxon>
        <taxon>Embryophyta</taxon>
        <taxon>Tracheophyta</taxon>
        <taxon>Spermatophyta</taxon>
        <taxon>Magnoliopsida</taxon>
        <taxon>eudicotyledons</taxon>
        <taxon>Gunneridae</taxon>
        <taxon>Pentapetalae</taxon>
        <taxon>rosids</taxon>
        <taxon>fabids</taxon>
        <taxon>Fabales</taxon>
        <taxon>Fabaceae</taxon>
        <taxon>Papilionoideae</taxon>
        <taxon>50 kb inversion clade</taxon>
        <taxon>NPAAA clade</taxon>
        <taxon>indigoferoid/millettioid clade</taxon>
        <taxon>Phaseoleae</taxon>
        <taxon>Vigna</taxon>
    </lineage>
</organism>
<protein>
    <recommendedName>
        <fullName evidence="3">DUF7081 domain-containing protein</fullName>
    </recommendedName>
</protein>
<dbReference type="AlphaFoldDB" id="A0A4D6N0E3"/>
<dbReference type="Gene3D" id="1.10.287.1490">
    <property type="match status" value="1"/>
</dbReference>
<dbReference type="Pfam" id="PF23299">
    <property type="entry name" value="DUF7081"/>
    <property type="match status" value="1"/>
</dbReference>
<gene>
    <name evidence="4" type="ORF">DEO72_LG9g579</name>
</gene>
<dbReference type="EMBL" id="CP039353">
    <property type="protein sequence ID" value="QCE05575.1"/>
    <property type="molecule type" value="Genomic_DNA"/>
</dbReference>
<evidence type="ECO:0000259" key="3">
    <source>
        <dbReference type="Pfam" id="PF23299"/>
    </source>
</evidence>
<evidence type="ECO:0000313" key="4">
    <source>
        <dbReference type="EMBL" id="QCE05575.1"/>
    </source>
</evidence>
<dbReference type="InterPro" id="IPR055508">
    <property type="entry name" value="DUF7081"/>
</dbReference>
<reference evidence="4 5" key="1">
    <citation type="submission" date="2019-04" db="EMBL/GenBank/DDBJ databases">
        <title>An improved genome assembly and genetic linkage map for asparagus bean, Vigna unguiculata ssp. sesquipedialis.</title>
        <authorList>
            <person name="Xia Q."/>
            <person name="Zhang R."/>
            <person name="Dong Y."/>
        </authorList>
    </citation>
    <scope>NUCLEOTIDE SEQUENCE [LARGE SCALE GENOMIC DNA]</scope>
    <source>
        <tissue evidence="4">Leaf</tissue>
    </source>
</reference>
<keyword evidence="1" id="KW-0175">Coiled coil</keyword>
<sequence length="433" mass="47666">MDLSDTEPVTPTSFKDEKESLKNESAIGSNAYKDVAKDKTSDLQPVPPHSSGQGLPYAPEGWPNAGDVWGWKVAARSSKVGYFTDRYLIPPPSLQKGSRRIEFSSKTAIQRYLQSNFPNMEPEAFFALFTWQIPSAAQTPTKVQDDDTGTRRKSNRKTKSSGGPAKRSGGPAKSRGRPTKKSSALVPVGSLVTPLQVADFDAYLDNLEDMLDIPVIETAASDHPTNATALDIETIESCKKKLSSLLALDFASLIKSNDVAEVATLASQIREDPNLTVDHLFKLKLVEQVPLAGETFLEAMGSIEEADKAMAELEAKKLKIPSLKNEYNDLKEKLSETEAEMDISALSIKEIDDEIQQLQAKRNRISGALETMQKDKDKITSELSNVANSISTLVHEIQSGMSQKSKWDMKKASNVRRVAEIQEKFVTLRGLTF</sequence>
<feature type="region of interest" description="Disordered" evidence="2">
    <location>
        <begin position="138"/>
        <end position="185"/>
    </location>
</feature>
<feature type="domain" description="DUF7081" evidence="3">
    <location>
        <begin position="45"/>
        <end position="135"/>
    </location>
</feature>
<keyword evidence="5" id="KW-1185">Reference proteome</keyword>
<dbReference type="PANTHER" id="PTHR33345">
    <property type="entry name" value="ADAPTER PROTEIN, PUTATIVE-RELATED"/>
    <property type="match status" value="1"/>
</dbReference>